<evidence type="ECO:0000313" key="2">
    <source>
        <dbReference type="EMBL" id="BDE05986.1"/>
    </source>
</evidence>
<keyword evidence="3" id="KW-1185">Reference proteome</keyword>
<sequence>MKRNDFLYGATAIGLAGCTTSSGASGNGPLLPTVGVGAGSSSDLRYGFAPVPASNAAAGFDPAGDAAALILPGNPPSPATAPIPGVQFFGSTGTDNRYVIRVPTAWNGKLVVAGTPSQRSEFANDAIWSDFLLANGYAYASSNKALPFNAIVEPISASPNPNISWPVCYDLAGLETAKFSFRLSEIYPAKKPINGWNTEFYNLILAAQAYLTQNYKTPTKTYVVGLSNGGAEVRSLLEQHPEIVDGGVDWSGPYWSQNLNILTYLPGFLKLMPGYVASNFSDATIAAQIQALGYPADVKGAGAAHPSLWLEYYSGQASFYSDLTLFVYALLIDPAATSTLPSTASFTPNPANPTRLPGTPSAGVSGLADPVARQNYVLSTAGKAAIAPFAHTGNIGKPLVSIAGANDMFITPQNNFTPYLNAVKAAGKSSMYWQYLVSGGTHVDTFANPTWGYGLQPQVTFAWAAFNELVSIAESGAKPAGAGTQQTVSTPTQIHSAARVSR</sequence>
<dbReference type="KEGG" id="vab:WPS_12620"/>
<feature type="region of interest" description="Disordered" evidence="1">
    <location>
        <begin position="479"/>
        <end position="502"/>
    </location>
</feature>
<evidence type="ECO:0000256" key="1">
    <source>
        <dbReference type="SAM" id="MobiDB-lite"/>
    </source>
</evidence>
<protein>
    <submittedName>
        <fullName evidence="2">Uncharacterized protein</fullName>
    </submittedName>
</protein>
<dbReference type="PROSITE" id="PS51257">
    <property type="entry name" value="PROKAR_LIPOPROTEIN"/>
    <property type="match status" value="1"/>
</dbReference>
<name>A0AAN1XV43_UNVUL</name>
<feature type="compositionally biased region" description="Polar residues" evidence="1">
    <location>
        <begin position="483"/>
        <end position="495"/>
    </location>
</feature>
<proteinExistence type="predicted"/>
<evidence type="ECO:0000313" key="3">
    <source>
        <dbReference type="Proteomes" id="UP001317532"/>
    </source>
</evidence>
<accession>A0AAN1XV43</accession>
<reference evidence="2 3" key="1">
    <citation type="journal article" date="2022" name="ISME Commun">
        <title>Vulcanimicrobium alpinus gen. nov. sp. nov., the first cultivated representative of the candidate phylum 'Eremiobacterota', is a metabolically versatile aerobic anoxygenic phototroph.</title>
        <authorList>
            <person name="Yabe S."/>
            <person name="Muto K."/>
            <person name="Abe K."/>
            <person name="Yokota A."/>
            <person name="Staudigel H."/>
            <person name="Tebo B.M."/>
        </authorList>
    </citation>
    <scope>NUCLEOTIDE SEQUENCE [LARGE SCALE GENOMIC DNA]</scope>
    <source>
        <strain evidence="2 3">WC8-2</strain>
    </source>
</reference>
<dbReference type="InterPro" id="IPR029058">
    <property type="entry name" value="AB_hydrolase_fold"/>
</dbReference>
<dbReference type="Gene3D" id="3.40.50.1820">
    <property type="entry name" value="alpha/beta hydrolase"/>
    <property type="match status" value="1"/>
</dbReference>
<organism evidence="2 3">
    <name type="scientific">Vulcanimicrobium alpinum</name>
    <dbReference type="NCBI Taxonomy" id="3016050"/>
    <lineage>
        <taxon>Bacteria</taxon>
        <taxon>Bacillati</taxon>
        <taxon>Vulcanimicrobiota</taxon>
        <taxon>Vulcanimicrobiia</taxon>
        <taxon>Vulcanimicrobiales</taxon>
        <taxon>Vulcanimicrobiaceae</taxon>
        <taxon>Vulcanimicrobium</taxon>
    </lineage>
</organism>
<dbReference type="AlphaFoldDB" id="A0AAN1XV43"/>
<dbReference type="SUPFAM" id="SSF53474">
    <property type="entry name" value="alpha/beta-Hydrolases"/>
    <property type="match status" value="1"/>
</dbReference>
<gene>
    <name evidence="2" type="ORF">WPS_12620</name>
</gene>
<dbReference type="RefSeq" id="WP_317996989.1">
    <property type="nucleotide sequence ID" value="NZ_AP025523.1"/>
</dbReference>
<dbReference type="EMBL" id="AP025523">
    <property type="protein sequence ID" value="BDE05986.1"/>
    <property type="molecule type" value="Genomic_DNA"/>
</dbReference>
<dbReference type="Proteomes" id="UP001317532">
    <property type="component" value="Chromosome"/>
</dbReference>